<feature type="non-terminal residue" evidence="3">
    <location>
        <position position="178"/>
    </location>
</feature>
<comment type="caution">
    <text evidence="3">The sequence shown here is derived from an EMBL/GenBank/DDBJ whole genome shotgun (WGS) entry which is preliminary data.</text>
</comment>
<feature type="region of interest" description="Disordered" evidence="2">
    <location>
        <begin position="127"/>
        <end position="146"/>
    </location>
</feature>
<organism evidence="3 4">
    <name type="scientific">Blomia tropicalis</name>
    <name type="common">Mite</name>
    <dbReference type="NCBI Taxonomy" id="40697"/>
    <lineage>
        <taxon>Eukaryota</taxon>
        <taxon>Metazoa</taxon>
        <taxon>Ecdysozoa</taxon>
        <taxon>Arthropoda</taxon>
        <taxon>Chelicerata</taxon>
        <taxon>Arachnida</taxon>
        <taxon>Acari</taxon>
        <taxon>Acariformes</taxon>
        <taxon>Sarcoptiformes</taxon>
        <taxon>Astigmata</taxon>
        <taxon>Glycyphagoidea</taxon>
        <taxon>Echimyopodidae</taxon>
        <taxon>Blomia</taxon>
    </lineage>
</organism>
<dbReference type="EMBL" id="JAPWDV010000003">
    <property type="protein sequence ID" value="KAJ6217178.1"/>
    <property type="molecule type" value="Genomic_DNA"/>
</dbReference>
<keyword evidence="4" id="KW-1185">Reference proteome</keyword>
<evidence type="ECO:0000313" key="4">
    <source>
        <dbReference type="Proteomes" id="UP001142055"/>
    </source>
</evidence>
<evidence type="ECO:0000313" key="3">
    <source>
        <dbReference type="EMBL" id="KAJ6217178.1"/>
    </source>
</evidence>
<protein>
    <submittedName>
        <fullName evidence="3">Uncharacterized protein</fullName>
    </submittedName>
</protein>
<proteinExistence type="predicted"/>
<reference evidence="3" key="1">
    <citation type="submission" date="2022-12" db="EMBL/GenBank/DDBJ databases">
        <title>Genome assemblies of Blomia tropicalis.</title>
        <authorList>
            <person name="Cui Y."/>
        </authorList>
    </citation>
    <scope>NUCLEOTIDE SEQUENCE</scope>
    <source>
        <tissue evidence="3">Adult mites</tissue>
    </source>
</reference>
<name>A0A9Q0RIS2_BLOTA</name>
<evidence type="ECO:0000256" key="1">
    <source>
        <dbReference type="SAM" id="Coils"/>
    </source>
</evidence>
<accession>A0A9Q0RIS2</accession>
<evidence type="ECO:0000256" key="2">
    <source>
        <dbReference type="SAM" id="MobiDB-lite"/>
    </source>
</evidence>
<dbReference type="Proteomes" id="UP001142055">
    <property type="component" value="Chromosome 3"/>
</dbReference>
<dbReference type="AlphaFoldDB" id="A0A9Q0RIS2"/>
<keyword evidence="1" id="KW-0175">Coiled coil</keyword>
<feature type="coiled-coil region" evidence="1">
    <location>
        <begin position="9"/>
        <end position="43"/>
    </location>
</feature>
<gene>
    <name evidence="3" type="ORF">RDWZM_008335</name>
</gene>
<sequence length="178" mass="20629">MVEPIYRLKDDLLIDIVRIKLRMKELQQEIDNKAKVFKQLEKAVEHFDSLPDMVPESDYNHLDYELQQLYRQKNQDRETVIVSPQQMTISDNVQYENSTTSANIEPMNQNSSDETMISQVNNFSFDRNSSLDSVDNEERVQTPDTSNRPLIEVASSSSQVANDPKKRHSCHICGKAFF</sequence>